<dbReference type="InterPro" id="IPR051243">
    <property type="entry name" value="PcG_WD-repeat"/>
</dbReference>
<dbReference type="Proteomes" id="UP000503462">
    <property type="component" value="Chromosome 4"/>
</dbReference>
<evidence type="ECO:0000313" key="8">
    <source>
        <dbReference type="EMBL" id="QIX00940.1"/>
    </source>
</evidence>
<name>A0A6H0Y2S5_9PEZI</name>
<evidence type="ECO:0000256" key="2">
    <source>
        <dbReference type="ARBA" id="ARBA00022574"/>
    </source>
</evidence>
<dbReference type="InterPro" id="IPR036322">
    <property type="entry name" value="WD40_repeat_dom_sf"/>
</dbReference>
<dbReference type="PROSITE" id="PS50294">
    <property type="entry name" value="WD_REPEATS_REGION"/>
    <property type="match status" value="2"/>
</dbReference>
<feature type="region of interest" description="Disordered" evidence="7">
    <location>
        <begin position="280"/>
        <end position="301"/>
    </location>
</feature>
<dbReference type="SMART" id="SM00320">
    <property type="entry name" value="WD40"/>
    <property type="match status" value="2"/>
</dbReference>
<keyword evidence="9" id="KW-1185">Reference proteome</keyword>
<dbReference type="PROSITE" id="PS00678">
    <property type="entry name" value="WD_REPEATS_1"/>
    <property type="match status" value="1"/>
</dbReference>
<evidence type="ECO:0000256" key="1">
    <source>
        <dbReference type="ARBA" id="ARBA00008075"/>
    </source>
</evidence>
<gene>
    <name evidence="8" type="ORF">AMS68_006457</name>
</gene>
<evidence type="ECO:0000256" key="3">
    <source>
        <dbReference type="ARBA" id="ARBA00022737"/>
    </source>
</evidence>
<dbReference type="InterPro" id="IPR019775">
    <property type="entry name" value="WD40_repeat_CS"/>
</dbReference>
<protein>
    <submittedName>
        <fullName evidence="8">Uncharacterized protein</fullName>
    </submittedName>
</protein>
<dbReference type="PANTHER" id="PTHR10253">
    <property type="entry name" value="POLYCOMB PROTEIN"/>
    <property type="match status" value="1"/>
</dbReference>
<keyword evidence="3" id="KW-0677">Repeat</keyword>
<organism evidence="8 9">
    <name type="scientific">Peltaster fructicola</name>
    <dbReference type="NCBI Taxonomy" id="286661"/>
    <lineage>
        <taxon>Eukaryota</taxon>
        <taxon>Fungi</taxon>
        <taxon>Dikarya</taxon>
        <taxon>Ascomycota</taxon>
        <taxon>Pezizomycotina</taxon>
        <taxon>Dothideomycetes</taxon>
        <taxon>Dothideomycetes incertae sedis</taxon>
        <taxon>Peltaster</taxon>
    </lineage>
</organism>
<proteinExistence type="inferred from homology"/>
<dbReference type="PROSITE" id="PS50082">
    <property type="entry name" value="WD_REPEATS_2"/>
    <property type="match status" value="2"/>
</dbReference>
<evidence type="ECO:0000256" key="6">
    <source>
        <dbReference type="PROSITE-ProRule" id="PRU00221"/>
    </source>
</evidence>
<accession>A0A6H0Y2S5</accession>
<keyword evidence="5" id="KW-0804">Transcription</keyword>
<dbReference type="SUPFAM" id="SSF50978">
    <property type="entry name" value="WD40 repeat-like"/>
    <property type="match status" value="1"/>
</dbReference>
<sequence length="331" mass="36785">MTAPESSIFPKLVCCAKVDTQHESVATNDFYDVKFWPYLLEDGESIFAVAGTSEIFVCRTVTKGEPTFEIINWWHDTCTKVSANSIAWMKDVPTGKPLLCVAGGDLRHITMMDISNGKQVRTLTGHGRNINELIVSPTAPNILASCSEDFTIRLWNINPEFASQPCVAILAGEGHRQPLLSCAFHPNGRWILSGAMDTAVALWAVPSPEVLSRQDTKNDEPAAVTYPHFYSIEVHHNYVDSLAFYGDLIISRCAQSQNDVSKQHEILMWKIDGFNADEAPPKDIAVPRPGRESRSSFPHEPLTQGFTRLLSFSMPSTDRFTCDSGCSMWLD</sequence>
<reference evidence="8 9" key="1">
    <citation type="journal article" date="2016" name="Sci. Rep.">
        <title>Peltaster fructicola genome reveals evolution from an invasive phytopathogen to an ectophytic parasite.</title>
        <authorList>
            <person name="Xu C."/>
            <person name="Chen H."/>
            <person name="Gleason M.L."/>
            <person name="Xu J.R."/>
            <person name="Liu H."/>
            <person name="Zhang R."/>
            <person name="Sun G."/>
        </authorList>
    </citation>
    <scope>NUCLEOTIDE SEQUENCE [LARGE SCALE GENOMIC DNA]</scope>
    <source>
        <strain evidence="8 9">LNHT1506</strain>
    </source>
</reference>
<evidence type="ECO:0000256" key="4">
    <source>
        <dbReference type="ARBA" id="ARBA00023015"/>
    </source>
</evidence>
<dbReference type="Pfam" id="PF00400">
    <property type="entry name" value="WD40"/>
    <property type="match status" value="2"/>
</dbReference>
<evidence type="ECO:0000256" key="7">
    <source>
        <dbReference type="SAM" id="MobiDB-lite"/>
    </source>
</evidence>
<dbReference type="InterPro" id="IPR001680">
    <property type="entry name" value="WD40_rpt"/>
</dbReference>
<dbReference type="Gene3D" id="2.130.10.10">
    <property type="entry name" value="YVTN repeat-like/Quinoprotein amine dehydrogenase"/>
    <property type="match status" value="1"/>
</dbReference>
<comment type="similarity">
    <text evidence="1">Belongs to the WD repeat ESC family.</text>
</comment>
<evidence type="ECO:0000256" key="5">
    <source>
        <dbReference type="ARBA" id="ARBA00023163"/>
    </source>
</evidence>
<dbReference type="AlphaFoldDB" id="A0A6H0Y2S5"/>
<dbReference type="EMBL" id="CP051142">
    <property type="protein sequence ID" value="QIX00940.1"/>
    <property type="molecule type" value="Genomic_DNA"/>
</dbReference>
<dbReference type="InterPro" id="IPR015943">
    <property type="entry name" value="WD40/YVTN_repeat-like_dom_sf"/>
</dbReference>
<feature type="repeat" description="WD" evidence="6">
    <location>
        <begin position="123"/>
        <end position="158"/>
    </location>
</feature>
<keyword evidence="2 6" id="KW-0853">WD repeat</keyword>
<feature type="repeat" description="WD" evidence="6">
    <location>
        <begin position="172"/>
        <end position="213"/>
    </location>
</feature>
<evidence type="ECO:0000313" key="9">
    <source>
        <dbReference type="Proteomes" id="UP000503462"/>
    </source>
</evidence>
<dbReference type="OrthoDB" id="7318948at2759"/>
<keyword evidence="4" id="KW-0805">Transcription regulation</keyword>